<dbReference type="HOGENOM" id="CLU_1495504_0_0_6"/>
<dbReference type="RefSeq" id="WP_015045806.1">
    <property type="nucleotide sequence ID" value="NC_018868.3"/>
</dbReference>
<dbReference type="Proteomes" id="UP000000466">
    <property type="component" value="Chromosome"/>
</dbReference>
<keyword evidence="1" id="KW-1133">Transmembrane helix</keyword>
<evidence type="ECO:0000256" key="1">
    <source>
        <dbReference type="SAM" id="Phobius"/>
    </source>
</evidence>
<gene>
    <name evidence="2" type="ordered locus">M5M_02070</name>
</gene>
<dbReference type="OrthoDB" id="6387261at2"/>
<dbReference type="EMBL" id="CP003746">
    <property type="protein sequence ID" value="AFU97633.1"/>
    <property type="molecule type" value="Genomic_DNA"/>
</dbReference>
<dbReference type="AlphaFoldDB" id="K4KI41"/>
<sequence>MTLLIPHNKQLGLLSEAESQCFQIARRHQRRQLVANLFNLKRLFWSPSFERLVWSGNVGRFIMQCLILLVYIPVNFLVELVRFLHNLVLFPARFILTFFNPSGLHAPGEKNLVGLYNAFFPFLELSVERTQRCLEDWVPVLYGADKAKRHRLAYYVEDERQKQQRAASQSGVMAASFRSYRAIARERLSKDLGHYTGARCD</sequence>
<reference evidence="2 3" key="1">
    <citation type="journal article" date="2013" name="Genome Announc.">
        <title>Complete genome sequence of Simiduia agarivorans SA1(T), a marine bacterium able to degrade a variety of polysaccharides.</title>
        <authorList>
            <person name="Lin S.Y."/>
            <person name="Shieh W.Y."/>
            <person name="Chen J.S."/>
            <person name="Tang S.L."/>
        </authorList>
    </citation>
    <scope>NUCLEOTIDE SEQUENCE [LARGE SCALE GENOMIC DNA]</scope>
    <source>
        <strain evidence="3">DSM 21679 / JCM 13881 / BCRC 17597 / SA1</strain>
    </source>
</reference>
<keyword evidence="1" id="KW-0472">Membrane</keyword>
<feature type="transmembrane region" description="Helical" evidence="1">
    <location>
        <begin position="61"/>
        <end position="84"/>
    </location>
</feature>
<keyword evidence="3" id="KW-1185">Reference proteome</keyword>
<accession>K4KI41</accession>
<proteinExistence type="predicted"/>
<keyword evidence="1" id="KW-0812">Transmembrane</keyword>
<protein>
    <submittedName>
        <fullName evidence="2">Uncharacterized protein</fullName>
    </submittedName>
</protein>
<dbReference type="eggNOG" id="ENOG5033CJG">
    <property type="taxonomic scope" value="Bacteria"/>
</dbReference>
<name>K4KI41_SIMAS</name>
<organism evidence="2 3">
    <name type="scientific">Simiduia agarivorans (strain DSM 21679 / JCM 13881 / BCRC 17597 / SA1)</name>
    <dbReference type="NCBI Taxonomy" id="1117647"/>
    <lineage>
        <taxon>Bacteria</taxon>
        <taxon>Pseudomonadati</taxon>
        <taxon>Pseudomonadota</taxon>
        <taxon>Gammaproteobacteria</taxon>
        <taxon>Cellvibrionales</taxon>
        <taxon>Cellvibrionaceae</taxon>
        <taxon>Simiduia</taxon>
    </lineage>
</organism>
<evidence type="ECO:0000313" key="3">
    <source>
        <dbReference type="Proteomes" id="UP000000466"/>
    </source>
</evidence>
<dbReference type="KEGG" id="saga:M5M_02070"/>
<evidence type="ECO:0000313" key="2">
    <source>
        <dbReference type="EMBL" id="AFU97633.1"/>
    </source>
</evidence>